<proteinExistence type="predicted"/>
<dbReference type="InterPro" id="IPR053358">
    <property type="entry name" value="Diff-assoc_signaling"/>
</dbReference>
<feature type="chain" id="PRO_5042166219" evidence="1">
    <location>
        <begin position="21"/>
        <end position="160"/>
    </location>
</feature>
<reference evidence="2" key="3">
    <citation type="submission" date="2023-05" db="EMBL/GenBank/DDBJ databases">
        <authorList>
            <person name="Smith C.H."/>
        </authorList>
    </citation>
    <scope>NUCLEOTIDE SEQUENCE</scope>
    <source>
        <strain evidence="2">CHS0354</strain>
        <tissue evidence="2">Mantle</tissue>
    </source>
</reference>
<comment type="caution">
    <text evidence="2">The sequence shown here is derived from an EMBL/GenBank/DDBJ whole genome shotgun (WGS) entry which is preliminary data.</text>
</comment>
<dbReference type="AlphaFoldDB" id="A0AAE0VY75"/>
<name>A0AAE0VY75_9BIVA</name>
<feature type="signal peptide" evidence="1">
    <location>
        <begin position="1"/>
        <end position="20"/>
    </location>
</feature>
<protein>
    <submittedName>
        <fullName evidence="2">Uncharacterized protein</fullName>
    </submittedName>
</protein>
<accession>A0AAE0VY75</accession>
<reference evidence="2" key="1">
    <citation type="journal article" date="2021" name="Genome Biol. Evol.">
        <title>A High-Quality Reference Genome for a Parasitic Bivalve with Doubly Uniparental Inheritance (Bivalvia: Unionida).</title>
        <authorList>
            <person name="Smith C.H."/>
        </authorList>
    </citation>
    <scope>NUCLEOTIDE SEQUENCE</scope>
    <source>
        <strain evidence="2">CHS0354</strain>
    </source>
</reference>
<evidence type="ECO:0000313" key="2">
    <source>
        <dbReference type="EMBL" id="KAK3594496.1"/>
    </source>
</evidence>
<evidence type="ECO:0000313" key="3">
    <source>
        <dbReference type="Proteomes" id="UP001195483"/>
    </source>
</evidence>
<dbReference type="PANTHER" id="PTHR34261:SF1">
    <property type="entry name" value="TUBULIN POLYMERIZATION-PROMOTING PROTEIN"/>
    <property type="match status" value="1"/>
</dbReference>
<evidence type="ECO:0000256" key="1">
    <source>
        <dbReference type="SAM" id="SignalP"/>
    </source>
</evidence>
<dbReference type="EMBL" id="JAEAOA010000482">
    <property type="protein sequence ID" value="KAK3594496.1"/>
    <property type="molecule type" value="Genomic_DNA"/>
</dbReference>
<dbReference type="PANTHER" id="PTHR34261">
    <property type="entry name" value="APC REGULATOR OF WNT-SIGNALING PATHWAY-RELATED"/>
    <property type="match status" value="1"/>
</dbReference>
<reference evidence="2" key="2">
    <citation type="journal article" date="2021" name="Genome Biol. Evol.">
        <title>Developing a high-quality reference genome for a parasitic bivalve with doubly uniparental inheritance (Bivalvia: Unionida).</title>
        <authorList>
            <person name="Smith C.H."/>
        </authorList>
    </citation>
    <scope>NUCLEOTIDE SEQUENCE</scope>
    <source>
        <strain evidence="2">CHS0354</strain>
        <tissue evidence="2">Mantle</tissue>
    </source>
</reference>
<organism evidence="2 3">
    <name type="scientific">Potamilus streckersoni</name>
    <dbReference type="NCBI Taxonomy" id="2493646"/>
    <lineage>
        <taxon>Eukaryota</taxon>
        <taxon>Metazoa</taxon>
        <taxon>Spiralia</taxon>
        <taxon>Lophotrochozoa</taxon>
        <taxon>Mollusca</taxon>
        <taxon>Bivalvia</taxon>
        <taxon>Autobranchia</taxon>
        <taxon>Heteroconchia</taxon>
        <taxon>Palaeoheterodonta</taxon>
        <taxon>Unionida</taxon>
        <taxon>Unionoidea</taxon>
        <taxon>Unionidae</taxon>
        <taxon>Ambleminae</taxon>
        <taxon>Lampsilini</taxon>
        <taxon>Potamilus</taxon>
    </lineage>
</organism>
<keyword evidence="1" id="KW-0732">Signal</keyword>
<gene>
    <name evidence="2" type="ORF">CHS0354_007135</name>
</gene>
<sequence length="160" mass="17897">MTSTLIRISVLMLVSSPCTSMKRGNDTASNFSCRSGHSCGRHGYSYTWCYTDPNNSWDYCCDTNCTYGDDNGLRCYSGKLNLFCGNPGTKTALGKSCRSSHTCGNHGFVYYWCYTNDSWDYCCHPGTKCNIREEGMTDTYCSASTFRIKAAYLTKCTTLK</sequence>
<keyword evidence="3" id="KW-1185">Reference proteome</keyword>
<dbReference type="Proteomes" id="UP001195483">
    <property type="component" value="Unassembled WGS sequence"/>
</dbReference>